<comment type="caution">
    <text evidence="2">The sequence shown here is derived from an EMBL/GenBank/DDBJ whole genome shotgun (WGS) entry which is preliminary data.</text>
</comment>
<keyword evidence="3" id="KW-1185">Reference proteome</keyword>
<evidence type="ECO:0000313" key="2">
    <source>
        <dbReference type="EMBL" id="MEQ2241604.1"/>
    </source>
</evidence>
<dbReference type="CDD" id="cd00029">
    <property type="entry name" value="C1"/>
    <property type="match status" value="1"/>
</dbReference>
<feature type="region of interest" description="Disordered" evidence="1">
    <location>
        <begin position="68"/>
        <end position="102"/>
    </location>
</feature>
<dbReference type="InterPro" id="IPR046349">
    <property type="entry name" value="C1-like_sf"/>
</dbReference>
<feature type="compositionally biased region" description="Acidic residues" evidence="1">
    <location>
        <begin position="68"/>
        <end position="79"/>
    </location>
</feature>
<dbReference type="EMBL" id="JAHRIQ010061418">
    <property type="protein sequence ID" value="MEQ2241604.1"/>
    <property type="molecule type" value="Genomic_DNA"/>
</dbReference>
<feature type="non-terminal residue" evidence="2">
    <location>
        <position position="691"/>
    </location>
</feature>
<name>A0ABV0U9Z1_9TELE</name>
<feature type="region of interest" description="Disordered" evidence="1">
    <location>
        <begin position="120"/>
        <end position="140"/>
    </location>
</feature>
<accession>A0ABV0U9Z1</accession>
<feature type="compositionally biased region" description="Polar residues" evidence="1">
    <location>
        <begin position="120"/>
        <end position="132"/>
    </location>
</feature>
<reference evidence="2 3" key="1">
    <citation type="submission" date="2021-06" db="EMBL/GenBank/DDBJ databases">
        <authorList>
            <person name="Palmer J.M."/>
        </authorList>
    </citation>
    <scope>NUCLEOTIDE SEQUENCE [LARGE SCALE GENOMIC DNA]</scope>
    <source>
        <strain evidence="3">if_2019</strain>
        <tissue evidence="2">Muscle</tissue>
    </source>
</reference>
<protein>
    <submittedName>
        <fullName evidence="2">Uncharacterized protein</fullName>
    </submittedName>
</protein>
<organism evidence="2 3">
    <name type="scientific">Ilyodon furcidens</name>
    <name type="common">goldbreast splitfin</name>
    <dbReference type="NCBI Taxonomy" id="33524"/>
    <lineage>
        <taxon>Eukaryota</taxon>
        <taxon>Metazoa</taxon>
        <taxon>Chordata</taxon>
        <taxon>Craniata</taxon>
        <taxon>Vertebrata</taxon>
        <taxon>Euteleostomi</taxon>
        <taxon>Actinopterygii</taxon>
        <taxon>Neopterygii</taxon>
        <taxon>Teleostei</taxon>
        <taxon>Neoteleostei</taxon>
        <taxon>Acanthomorphata</taxon>
        <taxon>Ovalentaria</taxon>
        <taxon>Atherinomorphae</taxon>
        <taxon>Cyprinodontiformes</taxon>
        <taxon>Goodeidae</taxon>
        <taxon>Ilyodon</taxon>
    </lineage>
</organism>
<dbReference type="SUPFAM" id="SSF57889">
    <property type="entry name" value="Cysteine-rich domain"/>
    <property type="match status" value="1"/>
</dbReference>
<dbReference type="Proteomes" id="UP001482620">
    <property type="component" value="Unassembled WGS sequence"/>
</dbReference>
<evidence type="ECO:0000256" key="1">
    <source>
        <dbReference type="SAM" id="MobiDB-lite"/>
    </source>
</evidence>
<sequence>MTPGVRERECKNHKIDKVELFSLDKCSVCHGPYSSLKWWGLKCKVCTTVWHANCLGKTEKRQKILDEYETTDEETDDYRDPDYVPDSTSDTEDKITCVPSPIPVAAEPSTTKSKILNKANTPIMENSPQGTSSDKHSDTGNYDSLAKGQNFCFFCKKGHFKIARHFKTHEKEDPDIARALSFSPVSKKRKELLEQLRNRGNFMYNNEILRKGRGSLKVKRVAKSDKCKYEYCIHCKGMFLRKELWRHMRRCSFNIEEEEKGNGKKRILGLASILKSSSLGTVENDVLKLLSRMHDDDITCVIRNDVCLLRFVESLYSKHGHDPSKHEYIRQKSRELGRFLQTLRKISSIHTLEEAMRPEHFLKVVEAAKQTAGFDKIQNSYKTPSLALKIGHSLLKVSDIIHCRALMAGDEELIKSSSAFQKLYQSKWSEYVSHCALNTIGEQKYNKSVKLPLTEDVHKLHKHLDKNTESAFAQLKGEATGTNYSKLAKTVLTKIILFNRRRVGEVSKMKLINFQDRTSPTIHEKVGLSEYEQKLCSYFERVELKGKRGRKVAVLLTPEMTSALNLLVEKRSECGIPDDNTYLFAIPNCLTHYRGHDTLRKFSEECGAEKPEYLRSTKLRKEIATTSQILNLKKNELDQLADFMGHDIAVHRQFYRLSEPTVQQAKISKLLLALEKGKLRELQGRSLDDIE</sequence>
<evidence type="ECO:0000313" key="3">
    <source>
        <dbReference type="Proteomes" id="UP001482620"/>
    </source>
</evidence>
<dbReference type="PANTHER" id="PTHR33480">
    <property type="entry name" value="SET DOMAIN-CONTAINING PROTEIN-RELATED"/>
    <property type="match status" value="1"/>
</dbReference>
<proteinExistence type="predicted"/>
<dbReference type="PANTHER" id="PTHR33480:SF5">
    <property type="entry name" value="SI:DKEY-51D8.9"/>
    <property type="match status" value="1"/>
</dbReference>
<gene>
    <name evidence="2" type="ORF">ILYODFUR_026990</name>
</gene>